<organism evidence="8 9">
    <name type="scientific">Vallitalea longa</name>
    <dbReference type="NCBI Taxonomy" id="2936439"/>
    <lineage>
        <taxon>Bacteria</taxon>
        <taxon>Bacillati</taxon>
        <taxon>Bacillota</taxon>
        <taxon>Clostridia</taxon>
        <taxon>Lachnospirales</taxon>
        <taxon>Vallitaleaceae</taxon>
        <taxon>Vallitalea</taxon>
    </lineage>
</organism>
<keyword evidence="4 7" id="KW-1133">Transmembrane helix</keyword>
<comment type="similarity">
    <text evidence="2 6">Belongs to the ABC-3 integral membrane protein family.</text>
</comment>
<evidence type="ECO:0000256" key="3">
    <source>
        <dbReference type="ARBA" id="ARBA00022692"/>
    </source>
</evidence>
<sequence>MLEAICRYQFMQNAIISIILASIVCGIIGTIVVEKKLVMMSGGIAHASFGGIGLGFLLGFEPIVGGLGFAILSAIAIVSIKRKTNTSSDTIIAMLWSLGMALGILFISLTEGYPPDMTTYLFGDILTVTTKDIFLMIILTLFILISSFALFNYIKSYLFDETFLSSKGVNTTFLEYFLFILIALSIVILIKVVGIILVITLLTVPPAISKLITYKFNTIILLSSVIGMILCFLGLVFSFYFNIPSGATIIILSSITYLITVIIRSTKRIRS</sequence>
<protein>
    <submittedName>
        <fullName evidence="8">Metal ABC transporter permease</fullName>
    </submittedName>
</protein>
<dbReference type="PANTHER" id="PTHR30477:SF18">
    <property type="entry name" value="METAL TRANSPORT SYSTEM MEMBRANE PROTEIN CT_417-RELATED"/>
    <property type="match status" value="1"/>
</dbReference>
<dbReference type="Gene3D" id="1.10.3470.10">
    <property type="entry name" value="ABC transporter involved in vitamin B12 uptake, BtuC"/>
    <property type="match status" value="1"/>
</dbReference>
<dbReference type="GO" id="GO:0055085">
    <property type="term" value="P:transmembrane transport"/>
    <property type="evidence" value="ECO:0007669"/>
    <property type="project" value="InterPro"/>
</dbReference>
<keyword evidence="5 7" id="KW-0472">Membrane</keyword>
<evidence type="ECO:0000256" key="4">
    <source>
        <dbReference type="ARBA" id="ARBA00022989"/>
    </source>
</evidence>
<comment type="caution">
    <text evidence="8">The sequence shown here is derived from an EMBL/GenBank/DDBJ whole genome shotgun (WGS) entry which is preliminary data.</text>
</comment>
<dbReference type="EMBL" id="BRLB01000017">
    <property type="protein sequence ID" value="GKX31424.1"/>
    <property type="molecule type" value="Genomic_DNA"/>
</dbReference>
<dbReference type="Proteomes" id="UP001144256">
    <property type="component" value="Unassembled WGS sequence"/>
</dbReference>
<evidence type="ECO:0000256" key="5">
    <source>
        <dbReference type="ARBA" id="ARBA00023136"/>
    </source>
</evidence>
<dbReference type="InterPro" id="IPR001626">
    <property type="entry name" value="ABC_TroCD"/>
</dbReference>
<evidence type="ECO:0000256" key="2">
    <source>
        <dbReference type="ARBA" id="ARBA00008034"/>
    </source>
</evidence>
<dbReference type="GO" id="GO:0010043">
    <property type="term" value="P:response to zinc ion"/>
    <property type="evidence" value="ECO:0007669"/>
    <property type="project" value="TreeGrafter"/>
</dbReference>
<dbReference type="Pfam" id="PF00950">
    <property type="entry name" value="ABC-3"/>
    <property type="match status" value="1"/>
</dbReference>
<evidence type="ECO:0000313" key="8">
    <source>
        <dbReference type="EMBL" id="GKX31424.1"/>
    </source>
</evidence>
<dbReference type="RefSeq" id="WP_281818474.1">
    <property type="nucleotide sequence ID" value="NZ_BRLB01000017.1"/>
</dbReference>
<evidence type="ECO:0000313" key="9">
    <source>
        <dbReference type="Proteomes" id="UP001144256"/>
    </source>
</evidence>
<dbReference type="InterPro" id="IPR037294">
    <property type="entry name" value="ABC_BtuC-like"/>
</dbReference>
<name>A0A9W5YE73_9FIRM</name>
<comment type="subcellular location">
    <subcellularLocation>
        <location evidence="6">Cell membrane</location>
        <topology evidence="6">Multi-pass membrane protein</topology>
    </subcellularLocation>
    <subcellularLocation>
        <location evidence="1">Membrane</location>
        <topology evidence="1">Multi-pass membrane protein</topology>
    </subcellularLocation>
</comment>
<proteinExistence type="inferred from homology"/>
<feature type="transmembrane region" description="Helical" evidence="7">
    <location>
        <begin position="246"/>
        <end position="263"/>
    </location>
</feature>
<dbReference type="SUPFAM" id="SSF81345">
    <property type="entry name" value="ABC transporter involved in vitamin B12 uptake, BtuC"/>
    <property type="match status" value="1"/>
</dbReference>
<evidence type="ECO:0000256" key="1">
    <source>
        <dbReference type="ARBA" id="ARBA00004141"/>
    </source>
</evidence>
<feature type="transmembrane region" description="Helical" evidence="7">
    <location>
        <begin position="133"/>
        <end position="154"/>
    </location>
</feature>
<keyword evidence="3 6" id="KW-0812">Transmembrane</keyword>
<feature type="transmembrane region" description="Helical" evidence="7">
    <location>
        <begin position="91"/>
        <end position="113"/>
    </location>
</feature>
<evidence type="ECO:0000256" key="7">
    <source>
        <dbReference type="SAM" id="Phobius"/>
    </source>
</evidence>
<feature type="transmembrane region" description="Helical" evidence="7">
    <location>
        <begin position="216"/>
        <end position="240"/>
    </location>
</feature>
<reference evidence="8" key="1">
    <citation type="submission" date="2022-06" db="EMBL/GenBank/DDBJ databases">
        <title>Vallitalea longa sp. nov., an anaerobic bacterium isolated from marine sediment.</title>
        <authorList>
            <person name="Hirano S."/>
            <person name="Terahara T."/>
            <person name="Mori K."/>
            <person name="Hamada M."/>
            <person name="Matsumoto R."/>
            <person name="Kobayashi T."/>
        </authorList>
    </citation>
    <scope>NUCLEOTIDE SEQUENCE</scope>
    <source>
        <strain evidence="8">SH18-1</strain>
    </source>
</reference>
<dbReference type="GO" id="GO:0043190">
    <property type="term" value="C:ATP-binding cassette (ABC) transporter complex"/>
    <property type="evidence" value="ECO:0007669"/>
    <property type="project" value="InterPro"/>
</dbReference>
<accession>A0A9W5YE73</accession>
<keyword evidence="6" id="KW-0813">Transport</keyword>
<feature type="transmembrane region" description="Helical" evidence="7">
    <location>
        <begin position="14"/>
        <end position="33"/>
    </location>
</feature>
<feature type="transmembrane region" description="Helical" evidence="7">
    <location>
        <begin position="54"/>
        <end position="79"/>
    </location>
</feature>
<evidence type="ECO:0000256" key="6">
    <source>
        <dbReference type="RuleBase" id="RU003943"/>
    </source>
</evidence>
<dbReference type="AlphaFoldDB" id="A0A9W5YE73"/>
<keyword evidence="9" id="KW-1185">Reference proteome</keyword>
<gene>
    <name evidence="8" type="ORF">SH1V18_39040</name>
</gene>
<dbReference type="PANTHER" id="PTHR30477">
    <property type="entry name" value="ABC-TRANSPORTER METAL-BINDING PROTEIN"/>
    <property type="match status" value="1"/>
</dbReference>
<feature type="transmembrane region" description="Helical" evidence="7">
    <location>
        <begin position="174"/>
        <end position="204"/>
    </location>
</feature>